<keyword evidence="2" id="KW-1185">Reference proteome</keyword>
<gene>
    <name evidence="1" type="ORF">CLV40_12477</name>
</gene>
<dbReference type="AlphaFoldDB" id="A0A2S6GF24"/>
<dbReference type="EMBL" id="PTIX01000024">
    <property type="protein sequence ID" value="PPK63833.1"/>
    <property type="molecule type" value="Genomic_DNA"/>
</dbReference>
<evidence type="ECO:0000313" key="2">
    <source>
        <dbReference type="Proteomes" id="UP000239203"/>
    </source>
</evidence>
<name>A0A2S6GF24_9PSEU</name>
<comment type="caution">
    <text evidence="1">The sequence shown here is derived from an EMBL/GenBank/DDBJ whole genome shotgun (WGS) entry which is preliminary data.</text>
</comment>
<evidence type="ECO:0000313" key="1">
    <source>
        <dbReference type="EMBL" id="PPK63833.1"/>
    </source>
</evidence>
<organism evidence="1 2">
    <name type="scientific">Actinokineospora auranticolor</name>
    <dbReference type="NCBI Taxonomy" id="155976"/>
    <lineage>
        <taxon>Bacteria</taxon>
        <taxon>Bacillati</taxon>
        <taxon>Actinomycetota</taxon>
        <taxon>Actinomycetes</taxon>
        <taxon>Pseudonocardiales</taxon>
        <taxon>Pseudonocardiaceae</taxon>
        <taxon>Actinokineospora</taxon>
    </lineage>
</organism>
<accession>A0A2S6GF24</accession>
<reference evidence="1 2" key="1">
    <citation type="submission" date="2018-02" db="EMBL/GenBank/DDBJ databases">
        <title>Genomic Encyclopedia of Archaeal and Bacterial Type Strains, Phase II (KMG-II): from individual species to whole genera.</title>
        <authorList>
            <person name="Goeker M."/>
        </authorList>
    </citation>
    <scope>NUCLEOTIDE SEQUENCE [LARGE SCALE GENOMIC DNA]</scope>
    <source>
        <strain evidence="1 2">YU 961-1</strain>
    </source>
</reference>
<sequence>MDIRAATLSSTDPLLVQTRDDLKALEAAESATTQPTFTSDLWAIS</sequence>
<dbReference type="Proteomes" id="UP000239203">
    <property type="component" value="Unassembled WGS sequence"/>
</dbReference>
<proteinExistence type="predicted"/>
<protein>
    <submittedName>
        <fullName evidence="1">Uncharacterized protein</fullName>
    </submittedName>
</protein>